<dbReference type="EMBL" id="OL416096">
    <property type="protein sequence ID" value="UGC97822.1"/>
    <property type="molecule type" value="Genomic_DNA"/>
</dbReference>
<dbReference type="InterPro" id="IPR037159">
    <property type="entry name" value="RNA_POL_N_sf"/>
</dbReference>
<sequence>MRVTEQQLQRQLEIEQEYIQKSLTESKRLILEAIKGGRTADLLPIQRLIGVAYGTVCTEIDAIKATKGASVGVSTSSYYGVLRLMY</sequence>
<dbReference type="Proteomes" id="UP000831673">
    <property type="component" value="Segment"/>
</dbReference>
<evidence type="ECO:0000313" key="2">
    <source>
        <dbReference type="Proteomes" id="UP000831673"/>
    </source>
</evidence>
<organism evidence="1 2">
    <name type="scientific">Proteus phage 309</name>
    <dbReference type="NCBI Taxonomy" id="2894355"/>
    <lineage>
        <taxon>Viruses</taxon>
        <taxon>Duplodnaviria</taxon>
        <taxon>Heunggongvirae</taxon>
        <taxon>Uroviricota</taxon>
        <taxon>Caudoviricetes</taxon>
        <taxon>Autographivirales</taxon>
        <taxon>Autoscriptoviridae</taxon>
        <taxon>Slopekvirinae</taxon>
        <taxon>Novosibovirus</taxon>
        <taxon>Novosibovirus 309</taxon>
    </lineage>
</organism>
<protein>
    <submittedName>
        <fullName evidence="1">Uncharacterized protein</fullName>
    </submittedName>
</protein>
<evidence type="ECO:0000313" key="1">
    <source>
        <dbReference type="EMBL" id="UGC97822.1"/>
    </source>
</evidence>
<dbReference type="Gene3D" id="1.10.1320.10">
    <property type="entry name" value="DNA-directed RNA polymerase, N-terminal domain"/>
    <property type="match status" value="1"/>
</dbReference>
<proteinExistence type="predicted"/>
<reference evidence="1 2" key="1">
    <citation type="submission" date="2021-11" db="EMBL/GenBank/DDBJ databases">
        <title>Novel species of Proteus-infecting phage.</title>
        <authorList>
            <person name="Aaron J.A."/>
            <person name="van Zyl L.J."/>
            <person name="Dicks L.M.T."/>
        </authorList>
    </citation>
    <scope>NUCLEOTIDE SEQUENCE [LARGE SCALE GENOMIC DNA]</scope>
</reference>
<gene>
    <name evidence="1" type="ORF">pp309_000034</name>
</gene>
<name>A0AAE8YJ46_9CAUD</name>
<accession>A0AAE8YJ46</accession>
<keyword evidence="2" id="KW-1185">Reference proteome</keyword>